<evidence type="ECO:0000313" key="2">
    <source>
        <dbReference type="Proteomes" id="UP000253676"/>
    </source>
</evidence>
<dbReference type="RefSeq" id="WP_113635366.1">
    <property type="nucleotide sequence ID" value="NZ_QNUX01000007.1"/>
</dbReference>
<dbReference type="Gene3D" id="3.40.50.150">
    <property type="entry name" value="Vaccinia Virus protein VP39"/>
    <property type="match status" value="1"/>
</dbReference>
<dbReference type="AlphaFoldDB" id="A0A366AZK6"/>
<sequence length="204" mass="24235">MKKYIKIRLIQLFDFAFKNKKQNYLEVKTIALKAQKKSDIERWSVNNSLYENWNQRTALLATFLSETAKIIEFGAGAMYLKQLIKPTQTYVASDIVKRFPETLVFDLNGQLDIDLSLYDTIIFSGVLEYIYDIERLFEKMKKEKINQIILSYCCSDVMKVSREKNGWLSDYTQIQLESIFKKNNYKIVNHQIWEKQTIFNLMFD</sequence>
<evidence type="ECO:0000313" key="1">
    <source>
        <dbReference type="EMBL" id="RBN50305.1"/>
    </source>
</evidence>
<proteinExistence type="predicted"/>
<comment type="caution">
    <text evidence="1">The sequence shown here is derived from an EMBL/GenBank/DDBJ whole genome shotgun (WGS) entry which is preliminary data.</text>
</comment>
<reference evidence="1 2" key="1">
    <citation type="submission" date="2018-07" db="EMBL/GenBank/DDBJ databases">
        <title>Complete genome sequence of Flavobacterium psychrolimnae LMG 22018.</title>
        <authorList>
            <person name="Kim D.-U."/>
        </authorList>
    </citation>
    <scope>NUCLEOTIDE SEQUENCE [LARGE SCALE GENOMIC DNA]</scope>
    <source>
        <strain evidence="1 2">LMG 22018</strain>
    </source>
</reference>
<dbReference type="Proteomes" id="UP000253676">
    <property type="component" value="Unassembled WGS sequence"/>
</dbReference>
<gene>
    <name evidence="1" type="ORF">DR980_09320</name>
</gene>
<name>A0A366AZK6_9FLAO</name>
<dbReference type="SUPFAM" id="SSF53335">
    <property type="entry name" value="S-adenosyl-L-methionine-dependent methyltransferases"/>
    <property type="match status" value="1"/>
</dbReference>
<keyword evidence="2" id="KW-1185">Reference proteome</keyword>
<evidence type="ECO:0008006" key="3">
    <source>
        <dbReference type="Google" id="ProtNLM"/>
    </source>
</evidence>
<dbReference type="InterPro" id="IPR029063">
    <property type="entry name" value="SAM-dependent_MTases_sf"/>
</dbReference>
<protein>
    <recommendedName>
        <fullName evidence="3">Class I SAM-dependent methyltransferase</fullName>
    </recommendedName>
</protein>
<dbReference type="OrthoDB" id="9806525at2"/>
<organism evidence="1 2">
    <name type="scientific">Flavobacterium psychrolimnae</name>
    <dbReference type="NCBI Taxonomy" id="249351"/>
    <lineage>
        <taxon>Bacteria</taxon>
        <taxon>Pseudomonadati</taxon>
        <taxon>Bacteroidota</taxon>
        <taxon>Flavobacteriia</taxon>
        <taxon>Flavobacteriales</taxon>
        <taxon>Flavobacteriaceae</taxon>
        <taxon>Flavobacterium</taxon>
    </lineage>
</organism>
<accession>A0A366AZK6</accession>
<dbReference type="EMBL" id="QNUX01000007">
    <property type="protein sequence ID" value="RBN50305.1"/>
    <property type="molecule type" value="Genomic_DNA"/>
</dbReference>